<organism evidence="8 9">
    <name type="scientific">Babesia divergens</name>
    <dbReference type="NCBI Taxonomy" id="32595"/>
    <lineage>
        <taxon>Eukaryota</taxon>
        <taxon>Sar</taxon>
        <taxon>Alveolata</taxon>
        <taxon>Apicomplexa</taxon>
        <taxon>Aconoidasida</taxon>
        <taxon>Piroplasmida</taxon>
        <taxon>Babesiidae</taxon>
        <taxon>Babesia</taxon>
    </lineage>
</organism>
<evidence type="ECO:0000256" key="5">
    <source>
        <dbReference type="SAM" id="Coils"/>
    </source>
</evidence>
<gene>
    <name evidence="8" type="ORF">X943_002038</name>
</gene>
<dbReference type="PANTHER" id="PTHR12606">
    <property type="entry name" value="SENTRIN/SUMO-SPECIFIC PROTEASE"/>
    <property type="match status" value="1"/>
</dbReference>
<evidence type="ECO:0000256" key="1">
    <source>
        <dbReference type="ARBA" id="ARBA00005234"/>
    </source>
</evidence>
<dbReference type="InterPro" id="IPR003653">
    <property type="entry name" value="Peptidase_C48_C"/>
</dbReference>
<feature type="region of interest" description="Disordered" evidence="6">
    <location>
        <begin position="1"/>
        <end position="61"/>
    </location>
</feature>
<keyword evidence="3" id="KW-0378">Hydrolase</keyword>
<dbReference type="InterPro" id="IPR038765">
    <property type="entry name" value="Papain-like_cys_pep_sf"/>
</dbReference>
<dbReference type="Pfam" id="PF02902">
    <property type="entry name" value="Peptidase_C48"/>
    <property type="match status" value="1"/>
</dbReference>
<dbReference type="GO" id="GO:0005634">
    <property type="term" value="C:nucleus"/>
    <property type="evidence" value="ECO:0007669"/>
    <property type="project" value="TreeGrafter"/>
</dbReference>
<name>A0AAD9GHT5_BABDI</name>
<comment type="similarity">
    <text evidence="1">Belongs to the peptidase C48 family.</text>
</comment>
<evidence type="ECO:0000256" key="6">
    <source>
        <dbReference type="SAM" id="MobiDB-lite"/>
    </source>
</evidence>
<keyword evidence="5" id="KW-0175">Coiled coil</keyword>
<dbReference type="SUPFAM" id="SSF54001">
    <property type="entry name" value="Cysteine proteinases"/>
    <property type="match status" value="1"/>
</dbReference>
<feature type="compositionally biased region" description="Low complexity" evidence="6">
    <location>
        <begin position="7"/>
        <end position="19"/>
    </location>
</feature>
<dbReference type="GO" id="GO:0016926">
    <property type="term" value="P:protein desumoylation"/>
    <property type="evidence" value="ECO:0007669"/>
    <property type="project" value="TreeGrafter"/>
</dbReference>
<dbReference type="AlphaFoldDB" id="A0AAD9GHT5"/>
<feature type="compositionally biased region" description="Basic and acidic residues" evidence="6">
    <location>
        <begin position="49"/>
        <end position="61"/>
    </location>
</feature>
<proteinExistence type="inferred from homology"/>
<reference evidence="8" key="1">
    <citation type="journal article" date="2014" name="Nucleic Acids Res.">
        <title>The evolutionary dynamics of variant antigen genes in Babesia reveal a history of genomic innovation underlying host-parasite interaction.</title>
        <authorList>
            <person name="Jackson A.P."/>
            <person name="Otto T.D."/>
            <person name="Darby A."/>
            <person name="Ramaprasad A."/>
            <person name="Xia D."/>
            <person name="Echaide I.E."/>
            <person name="Farber M."/>
            <person name="Gahlot S."/>
            <person name="Gamble J."/>
            <person name="Gupta D."/>
            <person name="Gupta Y."/>
            <person name="Jackson L."/>
            <person name="Malandrin L."/>
            <person name="Malas T.B."/>
            <person name="Moussa E."/>
            <person name="Nair M."/>
            <person name="Reid A.J."/>
            <person name="Sanders M."/>
            <person name="Sharma J."/>
            <person name="Tracey A."/>
            <person name="Quail M.A."/>
            <person name="Weir W."/>
            <person name="Wastling J.M."/>
            <person name="Hall N."/>
            <person name="Willadsen P."/>
            <person name="Lingelbach K."/>
            <person name="Shiels B."/>
            <person name="Tait A."/>
            <person name="Berriman M."/>
            <person name="Allred D.R."/>
            <person name="Pain A."/>
        </authorList>
    </citation>
    <scope>NUCLEOTIDE SEQUENCE</scope>
    <source>
        <strain evidence="8">1802A</strain>
    </source>
</reference>
<keyword evidence="9" id="KW-1185">Reference proteome</keyword>
<dbReference type="EMBL" id="JAHBMH010000024">
    <property type="protein sequence ID" value="KAK1938523.1"/>
    <property type="molecule type" value="Genomic_DNA"/>
</dbReference>
<protein>
    <submittedName>
        <fullName evidence="8">Ulp1 protease family, C-terminal catalytic domain containing protein</fullName>
    </submittedName>
</protein>
<accession>A0AAD9GHT5</accession>
<evidence type="ECO:0000256" key="2">
    <source>
        <dbReference type="ARBA" id="ARBA00022670"/>
    </source>
</evidence>
<evidence type="ECO:0000313" key="8">
    <source>
        <dbReference type="EMBL" id="KAK1938523.1"/>
    </source>
</evidence>
<dbReference type="Gene3D" id="3.40.395.10">
    <property type="entry name" value="Adenoviral Proteinase, Chain A"/>
    <property type="match status" value="1"/>
</dbReference>
<dbReference type="GO" id="GO:0006508">
    <property type="term" value="P:proteolysis"/>
    <property type="evidence" value="ECO:0007669"/>
    <property type="project" value="UniProtKB-KW"/>
</dbReference>
<dbReference type="GO" id="GO:0016929">
    <property type="term" value="F:deSUMOylase activity"/>
    <property type="evidence" value="ECO:0007669"/>
    <property type="project" value="TreeGrafter"/>
</dbReference>
<reference evidence="8" key="2">
    <citation type="submission" date="2021-05" db="EMBL/GenBank/DDBJ databases">
        <authorList>
            <person name="Pain A."/>
        </authorList>
    </citation>
    <scope>NUCLEOTIDE SEQUENCE</scope>
    <source>
        <strain evidence="8">1802A</strain>
    </source>
</reference>
<sequence length="401" mass="46263">MEQPSPTKTAEAAENTAETAELHASHSSSETAVDESNLKSVRSSISSRGDTDLHTKDHQHDDDILDHMSKLSVGAYDAVKTALMIADECRRKCERLEEKLRSLDSYKFDNIAEPLPKPGEPAYDIWDLKTRTAEHCEGLDYFAVLFQNDAPKRWLNYDKLGNASDAIKLVRQGDSSRVLVERFGIKMTPNHLSCLDGPNWLNDEVINFFIGMVQERNDFLIEQSVEKVPKCFCFNTFFFNMLSGGDDPKTNYNYRAVSRWTTRRKVDVFAVDILLIPVHAYKAHWCLGVVDMRPASRRILLFDSLRGSHRMFFKNIRRWLQDEHMDKKGEPLSDINEWKYNPTCETERLAPRQQNGHDCGMFLCLYAECISIGKRFDFSQRDISMRRVKMVQQILRGSIFK</sequence>
<evidence type="ECO:0000256" key="3">
    <source>
        <dbReference type="ARBA" id="ARBA00022801"/>
    </source>
</evidence>
<comment type="caution">
    <text evidence="8">The sequence shown here is derived from an EMBL/GenBank/DDBJ whole genome shotgun (WGS) entry which is preliminary data.</text>
</comment>
<feature type="compositionally biased region" description="Polar residues" evidence="6">
    <location>
        <begin position="38"/>
        <end position="48"/>
    </location>
</feature>
<evidence type="ECO:0000259" key="7">
    <source>
        <dbReference type="PROSITE" id="PS50600"/>
    </source>
</evidence>
<feature type="domain" description="Ubiquitin-like protease family profile" evidence="7">
    <location>
        <begin position="185"/>
        <end position="370"/>
    </location>
</feature>
<evidence type="ECO:0000256" key="4">
    <source>
        <dbReference type="ARBA" id="ARBA00022807"/>
    </source>
</evidence>
<dbReference type="PROSITE" id="PS50600">
    <property type="entry name" value="ULP_PROTEASE"/>
    <property type="match status" value="1"/>
</dbReference>
<keyword evidence="2 8" id="KW-0645">Protease</keyword>
<dbReference type="Proteomes" id="UP001195914">
    <property type="component" value="Unassembled WGS sequence"/>
</dbReference>
<evidence type="ECO:0000313" key="9">
    <source>
        <dbReference type="Proteomes" id="UP001195914"/>
    </source>
</evidence>
<dbReference type="PANTHER" id="PTHR12606:SF1">
    <property type="entry name" value="UBIQUITIN-LIKE-SPECIFIC PROTEASE 1A"/>
    <property type="match status" value="1"/>
</dbReference>
<feature type="coiled-coil region" evidence="5">
    <location>
        <begin position="79"/>
        <end position="106"/>
    </location>
</feature>
<keyword evidence="4" id="KW-0788">Thiol protease</keyword>